<dbReference type="Gene3D" id="3.40.50.12780">
    <property type="entry name" value="N-terminal domain of ligase-like"/>
    <property type="match status" value="1"/>
</dbReference>
<dbReference type="PANTHER" id="PTHR24096:SF149">
    <property type="entry name" value="AMP-BINDING DOMAIN-CONTAINING PROTEIN-RELATED"/>
    <property type="match status" value="1"/>
</dbReference>
<dbReference type="Gene3D" id="3.30.300.30">
    <property type="match status" value="1"/>
</dbReference>
<protein>
    <recommendedName>
        <fullName evidence="7">Acetyl-CoA synthetase-like protein</fullName>
    </recommendedName>
</protein>
<dbReference type="InterPro" id="IPR042099">
    <property type="entry name" value="ANL_N_sf"/>
</dbReference>
<keyword evidence="2" id="KW-0436">Ligase</keyword>
<dbReference type="Pfam" id="PF13193">
    <property type="entry name" value="AMP-binding_C"/>
    <property type="match status" value="1"/>
</dbReference>
<evidence type="ECO:0000259" key="4">
    <source>
        <dbReference type="Pfam" id="PF13193"/>
    </source>
</evidence>
<name>A0ABP9ZA60_9FUNG</name>
<feature type="domain" description="AMP-binding enzyme C-terminal" evidence="4">
    <location>
        <begin position="433"/>
        <end position="512"/>
    </location>
</feature>
<organism evidence="5 6">
    <name type="scientific">Mucor flavus</name>
    <dbReference type="NCBI Taxonomy" id="439312"/>
    <lineage>
        <taxon>Eukaryota</taxon>
        <taxon>Fungi</taxon>
        <taxon>Fungi incertae sedis</taxon>
        <taxon>Mucoromycota</taxon>
        <taxon>Mucoromycotina</taxon>
        <taxon>Mucoromycetes</taxon>
        <taxon>Mucorales</taxon>
        <taxon>Mucorineae</taxon>
        <taxon>Mucoraceae</taxon>
        <taxon>Mucor</taxon>
    </lineage>
</organism>
<reference evidence="5 6" key="1">
    <citation type="submission" date="2024-04" db="EMBL/GenBank/DDBJ databases">
        <title>genome sequences of Mucor flavus KT1a and Helicostylum pulchrum KT1b strains isolated from the surface of a dry-aged beef.</title>
        <authorList>
            <person name="Toyotome T."/>
            <person name="Hosono M."/>
            <person name="Torimaru M."/>
            <person name="Fukuda K."/>
            <person name="Mikami N."/>
        </authorList>
    </citation>
    <scope>NUCLEOTIDE SEQUENCE [LARGE SCALE GENOMIC DNA]</scope>
    <source>
        <strain evidence="5 6">KT1a</strain>
    </source>
</reference>
<evidence type="ECO:0008006" key="7">
    <source>
        <dbReference type="Google" id="ProtNLM"/>
    </source>
</evidence>
<comment type="similarity">
    <text evidence="1">Belongs to the ATP-dependent AMP-binding enzyme family.</text>
</comment>
<gene>
    <name evidence="5" type="ORF">MFLAVUS_009526</name>
</gene>
<accession>A0ABP9ZA60</accession>
<dbReference type="SUPFAM" id="SSF56801">
    <property type="entry name" value="Acetyl-CoA synthetase-like"/>
    <property type="match status" value="1"/>
</dbReference>
<dbReference type="InterPro" id="IPR045851">
    <property type="entry name" value="AMP-bd_C_sf"/>
</dbReference>
<dbReference type="Pfam" id="PF00501">
    <property type="entry name" value="AMP-binding"/>
    <property type="match status" value="1"/>
</dbReference>
<evidence type="ECO:0000259" key="3">
    <source>
        <dbReference type="Pfam" id="PF00501"/>
    </source>
</evidence>
<evidence type="ECO:0000256" key="1">
    <source>
        <dbReference type="ARBA" id="ARBA00006432"/>
    </source>
</evidence>
<dbReference type="InterPro" id="IPR000873">
    <property type="entry name" value="AMP-dep_synth/lig_dom"/>
</dbReference>
<evidence type="ECO:0000313" key="6">
    <source>
        <dbReference type="Proteomes" id="UP001473302"/>
    </source>
</evidence>
<comment type="caution">
    <text evidence="5">The sequence shown here is derived from an EMBL/GenBank/DDBJ whole genome shotgun (WGS) entry which is preliminary data.</text>
</comment>
<dbReference type="PANTHER" id="PTHR24096">
    <property type="entry name" value="LONG-CHAIN-FATTY-ACID--COA LIGASE"/>
    <property type="match status" value="1"/>
</dbReference>
<proteinExistence type="inferred from homology"/>
<evidence type="ECO:0000313" key="5">
    <source>
        <dbReference type="EMBL" id="GAA5816005.1"/>
    </source>
</evidence>
<dbReference type="EMBL" id="BAABUK010000029">
    <property type="protein sequence ID" value="GAA5816005.1"/>
    <property type="molecule type" value="Genomic_DNA"/>
</dbReference>
<keyword evidence="6" id="KW-1185">Reference proteome</keyword>
<dbReference type="InterPro" id="IPR025110">
    <property type="entry name" value="AMP-bd_C"/>
</dbReference>
<sequence>MIFTSNYPSRTIPNVTVYEYLFENNPNMKDETKSFVDSDNPSQAITYAELKNMVLKLGAGLKKKFPDFKQGDVVAIYSPNNLYYPPTLHGISAAGGVVATIDNTCDVNTAASCLETVQAKIIVAHPDTFSRAQEAAKAAGIPTENVLVFGDTANDVFWNHQDVITPVKYTEEQLDRLPCFLYFTSGTTGKKKAVIITHRMMVGSSERVINLTPHLRQLCHTELHHSSALAGALNACIRLGYTTYILKKFSFDVYFAAVERHRADLISIQPWIIAYMVKEKSLTSQYDLTSLKVAISSGSSSNKELCCAFFEKFKFPILNMFGMTEVIGAFQGSPDISMKGSVGLIAPGFEVKLLDSDGKELGYNELGEMYIKGPTVTHGYYNNKEATLKSFDSDGFFRTQDLIRVNDEGYFTIIDRLTDIWKHKYIIVVPQDIETVLKTHPSVVECSAVGIYDKNDSIWVPRVFVSLLKDTQDIEQVKREILEIGKTQLLEHQQISGGLYVIDTLPKNTSGKINRLALRQYEVTA</sequence>
<evidence type="ECO:0000256" key="2">
    <source>
        <dbReference type="ARBA" id="ARBA00022598"/>
    </source>
</evidence>
<feature type="domain" description="AMP-dependent synthetase/ligase" evidence="3">
    <location>
        <begin position="27"/>
        <end position="381"/>
    </location>
</feature>
<dbReference type="Proteomes" id="UP001473302">
    <property type="component" value="Unassembled WGS sequence"/>
</dbReference>